<reference evidence="5" key="1">
    <citation type="submission" date="2018-05" db="EMBL/GenBank/DDBJ databases">
        <authorList>
            <person name="Lanie J.A."/>
            <person name="Ng W.-L."/>
            <person name="Kazmierczak K.M."/>
            <person name="Andrzejewski T.M."/>
            <person name="Davidsen T.M."/>
            <person name="Wayne K.J."/>
            <person name="Tettelin H."/>
            <person name="Glass J.I."/>
            <person name="Rusch D."/>
            <person name="Podicherti R."/>
            <person name="Tsui H.-C.T."/>
            <person name="Winkler M.E."/>
        </authorList>
    </citation>
    <scope>NUCLEOTIDE SEQUENCE</scope>
</reference>
<evidence type="ECO:0000256" key="3">
    <source>
        <dbReference type="ARBA" id="ARBA00023098"/>
    </source>
</evidence>
<accession>A0A382B6Z4</accession>
<dbReference type="PANTHER" id="PTHR43856:SF1">
    <property type="entry name" value="MITOCHONDRIAL CARDIOLIPIN HYDROLASE"/>
    <property type="match status" value="1"/>
</dbReference>
<dbReference type="EMBL" id="UINC01028386">
    <property type="protein sequence ID" value="SVB09281.1"/>
    <property type="molecule type" value="Genomic_DNA"/>
</dbReference>
<evidence type="ECO:0000259" key="4">
    <source>
        <dbReference type="PROSITE" id="PS50035"/>
    </source>
</evidence>
<gene>
    <name evidence="5" type="ORF">METZ01_LOCUS162135</name>
</gene>
<dbReference type="PROSITE" id="PS50035">
    <property type="entry name" value="PLD"/>
    <property type="match status" value="1"/>
</dbReference>
<dbReference type="InterPro" id="IPR025202">
    <property type="entry name" value="PLD-like_dom"/>
</dbReference>
<keyword evidence="1" id="KW-0378">Hydrolase</keyword>
<keyword evidence="3" id="KW-0443">Lipid metabolism</keyword>
<dbReference type="Pfam" id="PF13091">
    <property type="entry name" value="PLDc_2"/>
    <property type="match status" value="2"/>
</dbReference>
<dbReference type="NCBIfam" id="TIGR04183">
    <property type="entry name" value="Por_Secre_tail"/>
    <property type="match status" value="1"/>
</dbReference>
<dbReference type="PANTHER" id="PTHR43856">
    <property type="entry name" value="CARDIOLIPIN HYDROLASE"/>
    <property type="match status" value="1"/>
</dbReference>
<organism evidence="5">
    <name type="scientific">marine metagenome</name>
    <dbReference type="NCBI Taxonomy" id="408172"/>
    <lineage>
        <taxon>unclassified sequences</taxon>
        <taxon>metagenomes</taxon>
        <taxon>ecological metagenomes</taxon>
    </lineage>
</organism>
<evidence type="ECO:0000256" key="1">
    <source>
        <dbReference type="ARBA" id="ARBA00022801"/>
    </source>
</evidence>
<proteinExistence type="predicted"/>
<dbReference type="GO" id="GO:0016042">
    <property type="term" value="P:lipid catabolic process"/>
    <property type="evidence" value="ECO:0007669"/>
    <property type="project" value="UniProtKB-KW"/>
</dbReference>
<dbReference type="InterPro" id="IPR026444">
    <property type="entry name" value="Secre_tail"/>
</dbReference>
<sequence>TISLTGLQPATFYYVECFSIKGLDTAFSSIGLYSTSSNSSGIIRPYFNHSVDISVSTGTNAQNISTYFNDTIKAYMDLAQNTLDICVYNASDATIATAINDAYNRGVNVRYIADDGVANTMLSSLNPNIPVHLRNPALAGIMHNKFIIVDANSTNNSWIMGGSCNWTNPSNLFNDYNNIIFIQDEALAKAYTLEFEEMWAGTFGTNKIDNTPHNFKVNGKDIQLYFSPSDQTTSKILNVIDNVDYNFEFGLLSFTRDDLGDAVIDKDSQFGVNVRGIIEQENTTGSEFADLVNAGVNVKSHTGISYQFHHKYAIADADAIASDPTILTGSHNWSNNAENNSDENTLIIHDHTIANIYLQEFTERFNELGSSKIDELRNLEVFIFPNPSTGIITIESDLDIKQTNLYTVEGKLLFSFYKTSIRINTKGIYYLKIITDKGNTIKKVVIE</sequence>
<protein>
    <recommendedName>
        <fullName evidence="4">PLD phosphodiesterase domain-containing protein</fullName>
    </recommendedName>
</protein>
<dbReference type="GO" id="GO:0016891">
    <property type="term" value="F:RNA endonuclease activity producing 5'-phosphomonoesters, hydrolytic mechanism"/>
    <property type="evidence" value="ECO:0007669"/>
    <property type="project" value="TreeGrafter"/>
</dbReference>
<feature type="domain" description="PLD phosphodiesterase" evidence="4">
    <location>
        <begin position="138"/>
        <end position="170"/>
    </location>
</feature>
<dbReference type="Gene3D" id="3.30.870.10">
    <property type="entry name" value="Endonuclease Chain A"/>
    <property type="match status" value="2"/>
</dbReference>
<evidence type="ECO:0000313" key="5">
    <source>
        <dbReference type="EMBL" id="SVB09281.1"/>
    </source>
</evidence>
<name>A0A382B6Z4_9ZZZZ</name>
<keyword evidence="2" id="KW-0442">Lipid degradation</keyword>
<dbReference type="InterPro" id="IPR001736">
    <property type="entry name" value="PLipase_D/transphosphatidylase"/>
</dbReference>
<dbReference type="Pfam" id="PF18962">
    <property type="entry name" value="Por_Secre_tail"/>
    <property type="match status" value="1"/>
</dbReference>
<dbReference type="InterPro" id="IPR051406">
    <property type="entry name" value="PLD_domain"/>
</dbReference>
<evidence type="ECO:0000256" key="2">
    <source>
        <dbReference type="ARBA" id="ARBA00022963"/>
    </source>
</evidence>
<feature type="non-terminal residue" evidence="5">
    <location>
        <position position="1"/>
    </location>
</feature>
<dbReference type="AlphaFoldDB" id="A0A382B6Z4"/>
<dbReference type="SUPFAM" id="SSF56024">
    <property type="entry name" value="Phospholipase D/nuclease"/>
    <property type="match status" value="2"/>
</dbReference>